<dbReference type="AlphaFoldDB" id="Q0TZC0"/>
<protein>
    <submittedName>
        <fullName evidence="1">Uncharacterized protein</fullName>
    </submittedName>
</protein>
<name>Q0TZC0_PHANO</name>
<accession>Q0TZC0</accession>
<gene>
    <name evidence="1" type="ORF">SNOG_15248</name>
</gene>
<reference evidence="2" key="1">
    <citation type="journal article" date="2007" name="Plant Cell">
        <title>Dothideomycete-plant interactions illuminated by genome sequencing and EST analysis of the wheat pathogen Stagonospora nodorum.</title>
        <authorList>
            <person name="Hane J.K."/>
            <person name="Lowe R.G."/>
            <person name="Solomon P.S."/>
            <person name="Tan K.C."/>
            <person name="Schoch C.L."/>
            <person name="Spatafora J.W."/>
            <person name="Crous P.W."/>
            <person name="Kodira C."/>
            <person name="Birren B.W."/>
            <person name="Galagan J.E."/>
            <person name="Torriani S.F."/>
            <person name="McDonald B.A."/>
            <person name="Oliver R.P."/>
        </authorList>
    </citation>
    <scope>NUCLEOTIDE SEQUENCE [LARGE SCALE GENOMIC DNA]</scope>
    <source>
        <strain evidence="2">SN15 / ATCC MYA-4574 / FGSC 10173</strain>
    </source>
</reference>
<dbReference type="RefSeq" id="XP_001805405.1">
    <property type="nucleotide sequence ID" value="XM_001805353.1"/>
</dbReference>
<sequence length="128" mass="14668">MCDASIHLLFDHIQHALFAADSTIEQFGFKPDMWFQTQGEYLDKCTCDNKHKTADMNERTKRDERCGVGMDRVVQSLCNDFDMVEWKGLDSELRVGWSEQIVSCYNLPPTSRESASGINKLAKEKAEQ</sequence>
<organism evidence="1 2">
    <name type="scientific">Phaeosphaeria nodorum (strain SN15 / ATCC MYA-4574 / FGSC 10173)</name>
    <name type="common">Glume blotch fungus</name>
    <name type="synonym">Parastagonospora nodorum</name>
    <dbReference type="NCBI Taxonomy" id="321614"/>
    <lineage>
        <taxon>Eukaryota</taxon>
        <taxon>Fungi</taxon>
        <taxon>Dikarya</taxon>
        <taxon>Ascomycota</taxon>
        <taxon>Pezizomycotina</taxon>
        <taxon>Dothideomycetes</taxon>
        <taxon>Pleosporomycetidae</taxon>
        <taxon>Pleosporales</taxon>
        <taxon>Pleosporineae</taxon>
        <taxon>Phaeosphaeriaceae</taxon>
        <taxon>Parastagonospora</taxon>
    </lineage>
</organism>
<dbReference type="KEGG" id="pno:SNOG_15248"/>
<evidence type="ECO:0000313" key="1">
    <source>
        <dbReference type="EMBL" id="EAT77473.1"/>
    </source>
</evidence>
<dbReference type="InParanoid" id="Q0TZC0"/>
<dbReference type="EMBL" id="CH445360">
    <property type="protein sequence ID" value="EAT77473.1"/>
    <property type="molecule type" value="Genomic_DNA"/>
</dbReference>
<proteinExistence type="predicted"/>
<evidence type="ECO:0000313" key="2">
    <source>
        <dbReference type="Proteomes" id="UP000001055"/>
    </source>
</evidence>
<dbReference type="GeneID" id="5982333"/>
<dbReference type="Proteomes" id="UP000001055">
    <property type="component" value="Unassembled WGS sequence"/>
</dbReference>